<evidence type="ECO:0000256" key="3">
    <source>
        <dbReference type="ARBA" id="ARBA00023015"/>
    </source>
</evidence>
<dbReference type="CDD" id="cd00609">
    <property type="entry name" value="AAT_like"/>
    <property type="match status" value="1"/>
</dbReference>
<evidence type="ECO:0000256" key="2">
    <source>
        <dbReference type="ARBA" id="ARBA00022898"/>
    </source>
</evidence>
<dbReference type="PANTHER" id="PTHR46577">
    <property type="entry name" value="HTH-TYPE TRANSCRIPTIONAL REGULATORY PROTEIN GABR"/>
    <property type="match status" value="1"/>
</dbReference>
<organism evidence="7 8">
    <name type="scientific">Mycetocola manganoxydans</name>
    <dbReference type="NCBI Taxonomy" id="699879"/>
    <lineage>
        <taxon>Bacteria</taxon>
        <taxon>Bacillati</taxon>
        <taxon>Actinomycetota</taxon>
        <taxon>Actinomycetes</taxon>
        <taxon>Micrococcales</taxon>
        <taxon>Microbacteriaceae</taxon>
        <taxon>Mycetocola</taxon>
    </lineage>
</organism>
<dbReference type="SMART" id="SM00345">
    <property type="entry name" value="HTH_GNTR"/>
    <property type="match status" value="1"/>
</dbReference>
<dbReference type="InterPro" id="IPR015424">
    <property type="entry name" value="PyrdxlP-dep_Trfase"/>
</dbReference>
<protein>
    <submittedName>
        <fullName evidence="7">PLP-dependent aminotransferase family protein</fullName>
    </submittedName>
</protein>
<evidence type="ECO:0000256" key="4">
    <source>
        <dbReference type="ARBA" id="ARBA00023125"/>
    </source>
</evidence>
<dbReference type="PRINTS" id="PR00035">
    <property type="entry name" value="HTHGNTR"/>
</dbReference>
<dbReference type="InterPro" id="IPR036390">
    <property type="entry name" value="WH_DNA-bd_sf"/>
</dbReference>
<evidence type="ECO:0000256" key="5">
    <source>
        <dbReference type="ARBA" id="ARBA00023163"/>
    </source>
</evidence>
<keyword evidence="3" id="KW-0805">Transcription regulation</keyword>
<evidence type="ECO:0000313" key="7">
    <source>
        <dbReference type="EMBL" id="RLP72871.1"/>
    </source>
</evidence>
<dbReference type="Pfam" id="PF00392">
    <property type="entry name" value="GntR"/>
    <property type="match status" value="1"/>
</dbReference>
<accession>A0A3L6ZZQ4</accession>
<feature type="domain" description="HTH gntR-type" evidence="6">
    <location>
        <begin position="23"/>
        <end position="91"/>
    </location>
</feature>
<keyword evidence="7" id="KW-0032">Aminotransferase</keyword>
<dbReference type="SUPFAM" id="SSF46785">
    <property type="entry name" value="Winged helix' DNA-binding domain"/>
    <property type="match status" value="1"/>
</dbReference>
<keyword evidence="2" id="KW-0663">Pyridoxal phosphate</keyword>
<dbReference type="EMBL" id="RCUV01000003">
    <property type="protein sequence ID" value="RLP72871.1"/>
    <property type="molecule type" value="Genomic_DNA"/>
</dbReference>
<dbReference type="InterPro" id="IPR015421">
    <property type="entry name" value="PyrdxlP-dep_Trfase_major"/>
</dbReference>
<dbReference type="InterPro" id="IPR000524">
    <property type="entry name" value="Tscrpt_reg_HTH_GntR"/>
</dbReference>
<dbReference type="RefSeq" id="WP_121671729.1">
    <property type="nucleotide sequence ID" value="NZ_BMXM01000003.1"/>
</dbReference>
<dbReference type="OrthoDB" id="199743at2"/>
<sequence length="477" mass="51173">MSEVHITARALAALLGRWRTDDEAAYRSLAGRIRLLIVDGRIPAGTRIPAERDLAERLDVSRTTVTAAYRELRDSDYLESVRGSGSVAQLPGARPGPGPSSAFGYLDFSKAALPADPRLVEAAQRAALKLPHYLDSFDYDTIGLPELRAAIAERYIDAGLPTSPDEILVTLGAQHAIGLIARTHLSRGDRAVIEHPTYPHAHDALRSAGARLVPVAVTTDGGWDTDELEQAIDRSSPTLAYLMPDFHNPTGATMPAGTRRRVCRAAARQGTVLVIDETTAELDIDRGTPFVPFAASDDAGAKILTIGSVGKTIWGGLRVGWIRADRGVIRKLVAARSVGDLGTPVLEQLAVLELLPEMDAILAGRRRQLAATRDRVEEILADRLPHWDVPHVQGGLAIWTSLGAPVSSQLVLAARSQGLLIAAGPRFGVDGAFERFLRIPITYAVGDTERALDALAGAWQSIMRAPVPDAALLSEMV</sequence>
<dbReference type="GO" id="GO:0003700">
    <property type="term" value="F:DNA-binding transcription factor activity"/>
    <property type="evidence" value="ECO:0007669"/>
    <property type="project" value="InterPro"/>
</dbReference>
<dbReference type="CDD" id="cd07377">
    <property type="entry name" value="WHTH_GntR"/>
    <property type="match status" value="1"/>
</dbReference>
<dbReference type="Pfam" id="PF00155">
    <property type="entry name" value="Aminotran_1_2"/>
    <property type="match status" value="1"/>
</dbReference>
<dbReference type="GO" id="GO:0008483">
    <property type="term" value="F:transaminase activity"/>
    <property type="evidence" value="ECO:0007669"/>
    <property type="project" value="UniProtKB-KW"/>
</dbReference>
<dbReference type="Gene3D" id="1.10.10.10">
    <property type="entry name" value="Winged helix-like DNA-binding domain superfamily/Winged helix DNA-binding domain"/>
    <property type="match status" value="1"/>
</dbReference>
<dbReference type="PROSITE" id="PS50949">
    <property type="entry name" value="HTH_GNTR"/>
    <property type="match status" value="1"/>
</dbReference>
<gene>
    <name evidence="7" type="ORF">D9V29_02350</name>
</gene>
<dbReference type="PANTHER" id="PTHR46577:SF1">
    <property type="entry name" value="HTH-TYPE TRANSCRIPTIONAL REGULATORY PROTEIN GABR"/>
    <property type="match status" value="1"/>
</dbReference>
<comment type="caution">
    <text evidence="7">The sequence shown here is derived from an EMBL/GenBank/DDBJ whole genome shotgun (WGS) entry which is preliminary data.</text>
</comment>
<keyword evidence="5" id="KW-0804">Transcription</keyword>
<dbReference type="Proteomes" id="UP000270299">
    <property type="component" value="Unassembled WGS sequence"/>
</dbReference>
<dbReference type="InterPro" id="IPR036388">
    <property type="entry name" value="WH-like_DNA-bd_sf"/>
</dbReference>
<dbReference type="AlphaFoldDB" id="A0A3L6ZZQ4"/>
<keyword evidence="7" id="KW-0808">Transferase</keyword>
<keyword evidence="8" id="KW-1185">Reference proteome</keyword>
<evidence type="ECO:0000259" key="6">
    <source>
        <dbReference type="PROSITE" id="PS50949"/>
    </source>
</evidence>
<name>A0A3L6ZZQ4_9MICO</name>
<keyword evidence="4" id="KW-0238">DNA-binding</keyword>
<comment type="similarity">
    <text evidence="1">In the C-terminal section; belongs to the class-I pyridoxal-phosphate-dependent aminotransferase family.</text>
</comment>
<reference evidence="7 8" key="1">
    <citation type="submission" date="2018-10" db="EMBL/GenBank/DDBJ databases">
        <authorList>
            <person name="Li J."/>
        </authorList>
    </citation>
    <scope>NUCLEOTIDE SEQUENCE [LARGE SCALE GENOMIC DNA]</scope>
    <source>
        <strain evidence="7 8">CCTCC AB209002</strain>
    </source>
</reference>
<dbReference type="GO" id="GO:0003677">
    <property type="term" value="F:DNA binding"/>
    <property type="evidence" value="ECO:0007669"/>
    <property type="project" value="UniProtKB-KW"/>
</dbReference>
<evidence type="ECO:0000256" key="1">
    <source>
        <dbReference type="ARBA" id="ARBA00005384"/>
    </source>
</evidence>
<evidence type="ECO:0000313" key="8">
    <source>
        <dbReference type="Proteomes" id="UP000270299"/>
    </source>
</evidence>
<dbReference type="Gene3D" id="3.40.640.10">
    <property type="entry name" value="Type I PLP-dependent aspartate aminotransferase-like (Major domain)"/>
    <property type="match status" value="1"/>
</dbReference>
<dbReference type="InterPro" id="IPR004839">
    <property type="entry name" value="Aminotransferase_I/II_large"/>
</dbReference>
<dbReference type="GO" id="GO:0030170">
    <property type="term" value="F:pyridoxal phosphate binding"/>
    <property type="evidence" value="ECO:0007669"/>
    <property type="project" value="InterPro"/>
</dbReference>
<dbReference type="InterPro" id="IPR051446">
    <property type="entry name" value="HTH_trans_reg/aminotransferase"/>
</dbReference>
<dbReference type="SUPFAM" id="SSF53383">
    <property type="entry name" value="PLP-dependent transferases"/>
    <property type="match status" value="1"/>
</dbReference>
<proteinExistence type="inferred from homology"/>